<dbReference type="GO" id="GO:0005886">
    <property type="term" value="C:plasma membrane"/>
    <property type="evidence" value="ECO:0007669"/>
    <property type="project" value="TreeGrafter"/>
</dbReference>
<evidence type="ECO:0000256" key="5">
    <source>
        <dbReference type="ARBA" id="ARBA00022989"/>
    </source>
</evidence>
<accession>A0A7J7JM12</accession>
<feature type="transmembrane region" description="Helical" evidence="12">
    <location>
        <begin position="95"/>
        <end position="115"/>
    </location>
</feature>
<organism evidence="13 14">
    <name type="scientific">Bugula neritina</name>
    <name type="common">Brown bryozoan</name>
    <name type="synonym">Sertularia neritina</name>
    <dbReference type="NCBI Taxonomy" id="10212"/>
    <lineage>
        <taxon>Eukaryota</taxon>
        <taxon>Metazoa</taxon>
        <taxon>Spiralia</taxon>
        <taxon>Lophotrochozoa</taxon>
        <taxon>Bryozoa</taxon>
        <taxon>Gymnolaemata</taxon>
        <taxon>Cheilostomatida</taxon>
        <taxon>Flustrina</taxon>
        <taxon>Buguloidea</taxon>
        <taxon>Bugulidae</taxon>
        <taxon>Bugula</taxon>
    </lineage>
</organism>
<dbReference type="AlphaFoldDB" id="A0A7J7JM12"/>
<evidence type="ECO:0000256" key="4">
    <source>
        <dbReference type="ARBA" id="ARBA00022692"/>
    </source>
</evidence>
<evidence type="ECO:0000256" key="11">
    <source>
        <dbReference type="RuleBase" id="RU000679"/>
    </source>
</evidence>
<evidence type="ECO:0000256" key="1">
    <source>
        <dbReference type="ARBA" id="ARBA00004141"/>
    </source>
</evidence>
<keyword evidence="4 11" id="KW-0812">Transmembrane</keyword>
<evidence type="ECO:0000256" key="12">
    <source>
        <dbReference type="SAM" id="Phobius"/>
    </source>
</evidence>
<evidence type="ECO:0000256" key="9">
    <source>
        <dbReference type="ARBA" id="ARBA00023201"/>
    </source>
</evidence>
<keyword evidence="7 11" id="KW-0406">Ion transport</keyword>
<keyword evidence="2 11" id="KW-0813">Transport</keyword>
<comment type="similarity">
    <text evidence="11">Belongs to the amiloride-sensitive sodium channel (TC 1.A.6) family.</text>
</comment>
<evidence type="ECO:0000313" key="13">
    <source>
        <dbReference type="EMBL" id="KAF6027320.1"/>
    </source>
</evidence>
<keyword evidence="3 11" id="KW-0894">Sodium channel</keyword>
<keyword evidence="8 12" id="KW-0472">Membrane</keyword>
<dbReference type="Gene3D" id="1.10.287.770">
    <property type="entry name" value="YojJ-like"/>
    <property type="match status" value="1"/>
</dbReference>
<dbReference type="PANTHER" id="PTHR11690">
    <property type="entry name" value="AMILORIDE-SENSITIVE SODIUM CHANNEL-RELATED"/>
    <property type="match status" value="1"/>
</dbReference>
<keyword evidence="10 11" id="KW-0407">Ion channel</keyword>
<evidence type="ECO:0000256" key="10">
    <source>
        <dbReference type="ARBA" id="ARBA00023303"/>
    </source>
</evidence>
<evidence type="ECO:0000256" key="3">
    <source>
        <dbReference type="ARBA" id="ARBA00022461"/>
    </source>
</evidence>
<protein>
    <recommendedName>
        <fullName evidence="15">SCNN1D</fullName>
    </recommendedName>
</protein>
<keyword evidence="14" id="KW-1185">Reference proteome</keyword>
<dbReference type="Gene3D" id="2.60.470.10">
    <property type="entry name" value="Acid-sensing ion channels like domains"/>
    <property type="match status" value="1"/>
</dbReference>
<dbReference type="OrthoDB" id="6021021at2759"/>
<name>A0A7J7JM12_BUGNE</name>
<evidence type="ECO:0000313" key="14">
    <source>
        <dbReference type="Proteomes" id="UP000593567"/>
    </source>
</evidence>
<gene>
    <name evidence="13" type="ORF">EB796_014360</name>
</gene>
<keyword evidence="5 12" id="KW-1133">Transmembrane helix</keyword>
<evidence type="ECO:0000256" key="2">
    <source>
        <dbReference type="ARBA" id="ARBA00022448"/>
    </source>
</evidence>
<evidence type="ECO:0000256" key="6">
    <source>
        <dbReference type="ARBA" id="ARBA00023053"/>
    </source>
</evidence>
<dbReference type="GO" id="GO:0015280">
    <property type="term" value="F:ligand-gated sodium channel activity"/>
    <property type="evidence" value="ECO:0007669"/>
    <property type="project" value="TreeGrafter"/>
</dbReference>
<dbReference type="Pfam" id="PF00858">
    <property type="entry name" value="ASC"/>
    <property type="match status" value="1"/>
</dbReference>
<dbReference type="PRINTS" id="PR01078">
    <property type="entry name" value="AMINACHANNEL"/>
</dbReference>
<proteinExistence type="inferred from homology"/>
<dbReference type="Proteomes" id="UP000593567">
    <property type="component" value="Unassembled WGS sequence"/>
</dbReference>
<reference evidence="13" key="1">
    <citation type="submission" date="2020-06" db="EMBL/GenBank/DDBJ databases">
        <title>Draft genome of Bugula neritina, a colonial animal packing powerful symbionts and potential medicines.</title>
        <authorList>
            <person name="Rayko M."/>
        </authorList>
    </citation>
    <scope>NUCLEOTIDE SEQUENCE [LARGE SCALE GENOMIC DNA]</scope>
    <source>
        <strain evidence="13">Kwan_BN1</strain>
    </source>
</reference>
<dbReference type="EMBL" id="VXIV02002107">
    <property type="protein sequence ID" value="KAF6027320.1"/>
    <property type="molecule type" value="Genomic_DNA"/>
</dbReference>
<sequence>MNNHSNRSSTGSKPRRYWFAGVPKDYVLPTSSKTLSVDVQELQTKHYRPAELNGNKDIQETKKVTAKTVWEGFSNFTSSHGITQVYSSAGVVKRVAWLILSVISTVFLCIHLTILGKSYTSFTTTTNIELIGARRIAFPAVTICNNNPIKYSELQTQANKNLSDLIDEGWNATVENDDGIPSFRVTYAKLAENLVLLNSSAKFQLGYTRQEMFSSCSFGGQACDFEDFWQFYDSNYGTCYTFNSGNIENATSRYTTLAGSSYGLSLEINVGSYEYIPFLTESEGVQVIVHNSSVMPFPEYTSISVSTGTLSNIALHKKVIKRLNGKYGNCTEQDNSLENMYAIPFNVTYSEWACLRTCFQKELIRQCKCFDANLPYNMTSVVFAGLPIAAAPCSVSVQADTDCMDDLGRQYAARTLQCKQCTQSCYEEQYDTSLSSSFFPAQQYSNNFIQRLRPNVRERLEEAYGDLNHSVIQRNFLKLNVFYDTIGYTLYEQVPSYGDFQFLSDLGGTFGLWVGWSVLTFFEFIGFAADLLVYLCYKKGCCT</sequence>
<comment type="caution">
    <text evidence="13">The sequence shown here is derived from an EMBL/GenBank/DDBJ whole genome shotgun (WGS) entry which is preliminary data.</text>
</comment>
<dbReference type="PANTHER" id="PTHR11690:SF248">
    <property type="entry name" value="PICKPOCKET 17, ISOFORM A"/>
    <property type="match status" value="1"/>
</dbReference>
<evidence type="ECO:0000256" key="7">
    <source>
        <dbReference type="ARBA" id="ARBA00023065"/>
    </source>
</evidence>
<comment type="subcellular location">
    <subcellularLocation>
        <location evidence="1">Membrane</location>
        <topology evidence="1">Multi-pass membrane protein</topology>
    </subcellularLocation>
</comment>
<evidence type="ECO:0008006" key="15">
    <source>
        <dbReference type="Google" id="ProtNLM"/>
    </source>
</evidence>
<feature type="transmembrane region" description="Helical" evidence="12">
    <location>
        <begin position="510"/>
        <end position="537"/>
    </location>
</feature>
<dbReference type="InterPro" id="IPR001873">
    <property type="entry name" value="ENaC"/>
</dbReference>
<keyword evidence="9 11" id="KW-0739">Sodium transport</keyword>
<keyword evidence="6" id="KW-0915">Sodium</keyword>
<evidence type="ECO:0000256" key="8">
    <source>
        <dbReference type="ARBA" id="ARBA00023136"/>
    </source>
</evidence>